<evidence type="ECO:0000313" key="2">
    <source>
        <dbReference type="Proteomes" id="UP001596099"/>
    </source>
</evidence>
<proteinExistence type="predicted"/>
<keyword evidence="2" id="KW-1185">Reference proteome</keyword>
<reference evidence="1 2" key="1">
    <citation type="journal article" date="2019" name="Int. J. Syst. Evol. Microbiol.">
        <title>The Global Catalogue of Microorganisms (GCM) 10K type strain sequencing project: providing services to taxonomists for standard genome sequencing and annotation.</title>
        <authorList>
            <consortium name="The Broad Institute Genomics Platform"/>
            <consortium name="The Broad Institute Genome Sequencing Center for Infectious Disease"/>
            <person name="Wu L."/>
            <person name="Ma J."/>
        </authorList>
    </citation>
    <scope>NUCLEOTIDE SEQUENCE [LARGE SCALE GENOMIC DNA]</scope>
    <source>
        <strain evidence="1 2">CGMCC 1.12543</strain>
    </source>
</reference>
<protein>
    <recommendedName>
        <fullName evidence="3">DUF2357 domain-containing protein</fullName>
    </recommendedName>
</protein>
<dbReference type="RefSeq" id="WP_247416285.1">
    <property type="nucleotide sequence ID" value="NZ_JALLGW010000001.1"/>
</dbReference>
<gene>
    <name evidence="1" type="ORF">ACFPYI_15055</name>
</gene>
<name>A0ABD5RQH7_9EURY</name>
<organism evidence="1 2">
    <name type="scientific">Halomarina salina</name>
    <dbReference type="NCBI Taxonomy" id="1872699"/>
    <lineage>
        <taxon>Archaea</taxon>
        <taxon>Methanobacteriati</taxon>
        <taxon>Methanobacteriota</taxon>
        <taxon>Stenosarchaea group</taxon>
        <taxon>Halobacteria</taxon>
        <taxon>Halobacteriales</taxon>
        <taxon>Natronomonadaceae</taxon>
        <taxon>Halomarina</taxon>
    </lineage>
</organism>
<dbReference type="Proteomes" id="UP001596099">
    <property type="component" value="Unassembled WGS sequence"/>
</dbReference>
<evidence type="ECO:0000313" key="1">
    <source>
        <dbReference type="EMBL" id="MFC5972653.1"/>
    </source>
</evidence>
<dbReference type="AlphaFoldDB" id="A0ABD5RQH7"/>
<evidence type="ECO:0008006" key="3">
    <source>
        <dbReference type="Google" id="ProtNLM"/>
    </source>
</evidence>
<accession>A0ABD5RQH7</accession>
<comment type="caution">
    <text evidence="1">The sequence shown here is derived from an EMBL/GenBank/DDBJ whole genome shotgun (WGS) entry which is preliminary data.</text>
</comment>
<sequence length="451" mass="51048">MRVETYGRYSQSDLGLDDEEWGALQHYIDTITTALEDEVTNARGVEGVEEAPPSIDSNEFNPGGWVGLFPGDVIVVASHLSTDEYEVLLQETQKWVEIIGATTFEAAFPLSPELLLDFRTQLAAYSKALIELSESLRNQRLPVEVQRTQNRGLEPQGRPLFGETMREAARGSQQVVSEEVKFSFDTVLNHLLVRFHIDLLTEMQALSESYAYYESAFASQVSYHEDFVNTGIPSRFVDKAVERDFTAPDVIAEARREASGSMAEIIDLWEAFQRDIGMELSLSRNLNTAVKPISKLYELWCLGILLDTLTEVCGRPPKSPESINREYRFGDGVRLHYNRSLGRFSQYFKDELGIRNGPGQPDFALEIDGEIAWIGDAKFKTEVRLADYRRFLAYVVDLLHPDKPSSILYASEESKGQKRVRDYDIDHIALRPNTRVKARSDLLNAFELLVG</sequence>
<dbReference type="EMBL" id="JBHSQH010000001">
    <property type="protein sequence ID" value="MFC5972653.1"/>
    <property type="molecule type" value="Genomic_DNA"/>
</dbReference>